<dbReference type="STRING" id="411467.BACCAP_03650"/>
<protein>
    <submittedName>
        <fullName evidence="4">Transcriptional regulator, TetR family</fullName>
    </submittedName>
</protein>
<evidence type="ECO:0000256" key="1">
    <source>
        <dbReference type="ARBA" id="ARBA00023125"/>
    </source>
</evidence>
<dbReference type="EMBL" id="AAXG02000032">
    <property type="protein sequence ID" value="EDM98848.1"/>
    <property type="molecule type" value="Genomic_DNA"/>
</dbReference>
<dbReference type="Gene3D" id="1.10.10.60">
    <property type="entry name" value="Homeodomain-like"/>
    <property type="match status" value="1"/>
</dbReference>
<feature type="DNA-binding region" description="H-T-H motif" evidence="2">
    <location>
        <begin position="51"/>
        <end position="70"/>
    </location>
</feature>
<comment type="caution">
    <text evidence="4">The sequence shown here is derived from an EMBL/GenBank/DDBJ whole genome shotgun (WGS) entry which is preliminary data.</text>
</comment>
<dbReference type="SUPFAM" id="SSF46689">
    <property type="entry name" value="Homeodomain-like"/>
    <property type="match status" value="1"/>
</dbReference>
<dbReference type="InterPro" id="IPR050624">
    <property type="entry name" value="HTH-type_Tx_Regulator"/>
</dbReference>
<feature type="domain" description="HTH tetR-type" evidence="3">
    <location>
        <begin position="28"/>
        <end position="88"/>
    </location>
</feature>
<evidence type="ECO:0000256" key="2">
    <source>
        <dbReference type="PROSITE-ProRule" id="PRU00335"/>
    </source>
</evidence>
<dbReference type="InterPro" id="IPR036271">
    <property type="entry name" value="Tet_transcr_reg_TetR-rel_C_sf"/>
</dbReference>
<dbReference type="PRINTS" id="PR00455">
    <property type="entry name" value="HTHTETR"/>
</dbReference>
<dbReference type="Pfam" id="PF00440">
    <property type="entry name" value="TetR_N"/>
    <property type="match status" value="1"/>
</dbReference>
<dbReference type="PANTHER" id="PTHR43479:SF11">
    <property type="entry name" value="ACREF_ENVCD OPERON REPRESSOR-RELATED"/>
    <property type="match status" value="1"/>
</dbReference>
<evidence type="ECO:0000259" key="3">
    <source>
        <dbReference type="PROSITE" id="PS50977"/>
    </source>
</evidence>
<evidence type="ECO:0000313" key="4">
    <source>
        <dbReference type="EMBL" id="EDM98848.1"/>
    </source>
</evidence>
<keyword evidence="1 2" id="KW-0238">DNA-binding</keyword>
<dbReference type="eggNOG" id="COG1309">
    <property type="taxonomic scope" value="Bacteria"/>
</dbReference>
<evidence type="ECO:0000313" key="5">
    <source>
        <dbReference type="Proteomes" id="UP000003639"/>
    </source>
</evidence>
<dbReference type="InterPro" id="IPR023772">
    <property type="entry name" value="DNA-bd_HTH_TetR-type_CS"/>
</dbReference>
<sequence>MSLTGSVKLERGVSGMEEGRANFQNLPPEKQRNIIDAGLNAFGRNGYAKTSMNDVARAAGVSKAALFYYFGTKQALYQYLFQFSCEIISREMREGNDDFFDCLWLASEIKLRVMQSYSGLYPFLLSLVKEDNRQLEQELERSNQCQIEQAAALLFRNVNWEKLKPEVDRASAYQMVTYVSGGFIRDHAEEPPEKIMEGLKPLLELLKKALYREEYL</sequence>
<reference evidence="4 5" key="2">
    <citation type="submission" date="2007-06" db="EMBL/GenBank/DDBJ databases">
        <title>Draft genome sequence of Pseudoflavonifractor capillosus ATCC 29799.</title>
        <authorList>
            <person name="Sudarsanam P."/>
            <person name="Ley R."/>
            <person name="Guruge J."/>
            <person name="Turnbaugh P.J."/>
            <person name="Mahowald M."/>
            <person name="Liep D."/>
            <person name="Gordon J."/>
        </authorList>
    </citation>
    <scope>NUCLEOTIDE SEQUENCE [LARGE SCALE GENOMIC DNA]</scope>
    <source>
        <strain evidence="4 5">ATCC 29799</strain>
    </source>
</reference>
<keyword evidence="5" id="KW-1185">Reference proteome</keyword>
<organism evidence="4 5">
    <name type="scientific">Pseudoflavonifractor capillosus ATCC 29799</name>
    <dbReference type="NCBI Taxonomy" id="411467"/>
    <lineage>
        <taxon>Bacteria</taxon>
        <taxon>Bacillati</taxon>
        <taxon>Bacillota</taxon>
        <taxon>Clostridia</taxon>
        <taxon>Eubacteriales</taxon>
        <taxon>Oscillospiraceae</taxon>
        <taxon>Pseudoflavonifractor</taxon>
    </lineage>
</organism>
<dbReference type="Gene3D" id="1.10.357.10">
    <property type="entry name" value="Tetracycline Repressor, domain 2"/>
    <property type="match status" value="1"/>
</dbReference>
<dbReference type="InterPro" id="IPR001647">
    <property type="entry name" value="HTH_TetR"/>
</dbReference>
<dbReference type="AlphaFoldDB" id="A6NZJ9"/>
<name>A6NZJ9_9FIRM</name>
<reference evidence="4 5" key="1">
    <citation type="submission" date="2007-04" db="EMBL/GenBank/DDBJ databases">
        <authorList>
            <person name="Fulton L."/>
            <person name="Clifton S."/>
            <person name="Fulton B."/>
            <person name="Xu J."/>
            <person name="Minx P."/>
            <person name="Pepin K.H."/>
            <person name="Johnson M."/>
            <person name="Thiruvilangam P."/>
            <person name="Bhonagiri V."/>
            <person name="Nash W.E."/>
            <person name="Mardis E.R."/>
            <person name="Wilson R.K."/>
        </authorList>
    </citation>
    <scope>NUCLEOTIDE SEQUENCE [LARGE SCALE GENOMIC DNA]</scope>
    <source>
        <strain evidence="4 5">ATCC 29799</strain>
    </source>
</reference>
<dbReference type="SUPFAM" id="SSF48498">
    <property type="entry name" value="Tetracyclin repressor-like, C-terminal domain"/>
    <property type="match status" value="1"/>
</dbReference>
<gene>
    <name evidence="4" type="ORF">BACCAP_03650</name>
</gene>
<proteinExistence type="predicted"/>
<dbReference type="PANTHER" id="PTHR43479">
    <property type="entry name" value="ACREF/ENVCD OPERON REPRESSOR-RELATED"/>
    <property type="match status" value="1"/>
</dbReference>
<accession>A6NZJ9</accession>
<dbReference type="Proteomes" id="UP000003639">
    <property type="component" value="Unassembled WGS sequence"/>
</dbReference>
<dbReference type="PROSITE" id="PS50977">
    <property type="entry name" value="HTH_TETR_2"/>
    <property type="match status" value="1"/>
</dbReference>
<dbReference type="GO" id="GO:0003677">
    <property type="term" value="F:DNA binding"/>
    <property type="evidence" value="ECO:0007669"/>
    <property type="project" value="UniProtKB-UniRule"/>
</dbReference>
<dbReference type="PROSITE" id="PS01081">
    <property type="entry name" value="HTH_TETR_1"/>
    <property type="match status" value="1"/>
</dbReference>
<dbReference type="InterPro" id="IPR009057">
    <property type="entry name" value="Homeodomain-like_sf"/>
</dbReference>